<dbReference type="InterPro" id="IPR036390">
    <property type="entry name" value="WH_DNA-bd_sf"/>
</dbReference>
<dbReference type="Proteomes" id="UP000028181">
    <property type="component" value="Chromosome I"/>
</dbReference>
<keyword evidence="2" id="KW-1185">Reference proteome</keyword>
<evidence type="ECO:0000313" key="1">
    <source>
        <dbReference type="EMBL" id="CDN46968.1"/>
    </source>
</evidence>
<sequence>MTTLKVKIETLEQSMASVSEAVKASKVGKRRPAMSVLSFPSWEMLHRVLAPKRLEIVQAMTGQGPLSIREVARRVDRDFKGVHSDVDMLLVSGVIDKAEGGGIVFPYDRIHLEFDIEAAA</sequence>
<dbReference type="PATRIC" id="fig|1028800.3.peg.786"/>
<dbReference type="KEGG" id="ngg:RG540_CH07790"/>
<proteinExistence type="predicted"/>
<dbReference type="OrthoDB" id="7471569at2"/>
<dbReference type="SUPFAM" id="SSF46785">
    <property type="entry name" value="Winged helix' DNA-binding domain"/>
    <property type="match status" value="1"/>
</dbReference>
<dbReference type="AlphaFoldDB" id="A0A068SLA0"/>
<dbReference type="RefSeq" id="WP_038584782.1">
    <property type="nucleotide sequence ID" value="NZ_HG938353.1"/>
</dbReference>
<dbReference type="EMBL" id="HG938353">
    <property type="protein sequence ID" value="CDN46968.1"/>
    <property type="molecule type" value="Genomic_DNA"/>
</dbReference>
<dbReference type="Pfam" id="PF25212">
    <property type="entry name" value="HVO_A0114"/>
    <property type="match status" value="1"/>
</dbReference>
<name>A0A068SLA0_NEOGA</name>
<organism evidence="1 2">
    <name type="scientific">Neorhizobium galegae bv. orientalis str. HAMBI 540</name>
    <dbReference type="NCBI Taxonomy" id="1028800"/>
    <lineage>
        <taxon>Bacteria</taxon>
        <taxon>Pseudomonadati</taxon>
        <taxon>Pseudomonadota</taxon>
        <taxon>Alphaproteobacteria</taxon>
        <taxon>Hyphomicrobiales</taxon>
        <taxon>Rhizobiaceae</taxon>
        <taxon>Rhizobium/Agrobacterium group</taxon>
        <taxon>Neorhizobium</taxon>
    </lineage>
</organism>
<protein>
    <submittedName>
        <fullName evidence="1">Uncharacterized protein</fullName>
    </submittedName>
</protein>
<dbReference type="eggNOG" id="COG4190">
    <property type="taxonomic scope" value="Bacteria"/>
</dbReference>
<gene>
    <name evidence="1" type="ORF">RG540_CH07790</name>
</gene>
<dbReference type="GeneID" id="24257447"/>
<dbReference type="HOGENOM" id="CLU_130787_1_0_5"/>
<accession>A0A068SLA0</accession>
<evidence type="ECO:0000313" key="2">
    <source>
        <dbReference type="Proteomes" id="UP000028181"/>
    </source>
</evidence>
<reference evidence="2" key="1">
    <citation type="journal article" date="2014" name="BMC Genomics">
        <title>Genome sequencing of two Neorhizobium galegae strains reveals a noeT gene responsible for the unusual acetylation of the nodulation factors.</title>
        <authorList>
            <person name="Osterman J."/>
            <person name="Marsh J."/>
            <person name="Laine P.K."/>
            <person name="Zeng Z."/>
            <person name="Alatalo E."/>
            <person name="Sullivan J.T."/>
            <person name="Young J.P."/>
            <person name="Thomas-Oates J."/>
            <person name="Paulin L."/>
            <person name="Lindstrom K."/>
        </authorList>
    </citation>
    <scope>NUCLEOTIDE SEQUENCE [LARGE SCALE GENOMIC DNA]</scope>
    <source>
        <strain evidence="2">HAMBI 540</strain>
    </source>
</reference>